<reference evidence="5" key="1">
    <citation type="submission" date="2022-11" db="UniProtKB">
        <authorList>
            <consortium name="WormBaseParasite"/>
        </authorList>
    </citation>
    <scope>IDENTIFICATION</scope>
</reference>
<dbReference type="Pfam" id="PF04677">
    <property type="entry name" value="CwfJ_C_1"/>
    <property type="match status" value="1"/>
</dbReference>
<dbReference type="PANTHER" id="PTHR12072">
    <property type="entry name" value="CWF19, CELL CYCLE CONTROL PROTEIN"/>
    <property type="match status" value="1"/>
</dbReference>
<evidence type="ECO:0000313" key="4">
    <source>
        <dbReference type="Proteomes" id="UP000887540"/>
    </source>
</evidence>
<dbReference type="PANTHER" id="PTHR12072:SF5">
    <property type="entry name" value="CWF19-LIKE PROTEIN 2"/>
    <property type="match status" value="1"/>
</dbReference>
<feature type="region of interest" description="Disordered" evidence="2">
    <location>
        <begin position="109"/>
        <end position="128"/>
    </location>
</feature>
<comment type="similarity">
    <text evidence="1">Belongs to the CWF19 family.</text>
</comment>
<protein>
    <submittedName>
        <fullName evidence="5">Cwf19-like C-terminal domain-containing protein</fullName>
    </submittedName>
</protein>
<sequence length="348" mass="40560">MTMLAQKWFMQNLLMKNMLNDLGIHSEAEGILCVPNDDEVQSRPLSHDERNKLQAKILKAELKGNMTLASELRLKLERGIVNDESNKSSDDKQSVLLMQVNKRTGIVAPARNSDRATTSKDEQGARHTIDYEYRRSRGLQEMVAEEKRTSAEDQIKMFSQSAKMTSDNRVDDDWVVDDNLMSHPKKRRHAEKDRRKDESKRVKEHKEFEKTLDTCRKCIDSKKLEKEAIVAIGFKTYLTVVTWDGLDEEQCLILPCEHYSNSLVLDEDVFAEMRLWRKGLCQMWRDEGKDCIFIESFKNVSAQSHMYIECIPVPEEIGDMTPIYFKVTHIWQFFSTVDSRLEVAKHRY</sequence>
<dbReference type="WBParaSite" id="ACRNAN_scaffold365.g14873.t1">
    <property type="protein sequence ID" value="ACRNAN_scaffold365.g14873.t1"/>
    <property type="gene ID" value="ACRNAN_scaffold365.g14873"/>
</dbReference>
<keyword evidence="4" id="KW-1185">Reference proteome</keyword>
<dbReference type="InterPro" id="IPR040194">
    <property type="entry name" value="Cwf19-like"/>
</dbReference>
<feature type="domain" description="Cwf19-like C-terminal" evidence="3">
    <location>
        <begin position="203"/>
        <end position="326"/>
    </location>
</feature>
<feature type="compositionally biased region" description="Basic and acidic residues" evidence="2">
    <location>
        <begin position="112"/>
        <end position="128"/>
    </location>
</feature>
<evidence type="ECO:0000313" key="5">
    <source>
        <dbReference type="WBParaSite" id="ACRNAN_scaffold365.g14873.t1"/>
    </source>
</evidence>
<dbReference type="InterPro" id="IPR006768">
    <property type="entry name" value="Cwf19-like_C_dom-1"/>
</dbReference>
<dbReference type="AlphaFoldDB" id="A0A914DTR4"/>
<evidence type="ECO:0000256" key="2">
    <source>
        <dbReference type="SAM" id="MobiDB-lite"/>
    </source>
</evidence>
<name>A0A914DTR4_9BILA</name>
<evidence type="ECO:0000256" key="1">
    <source>
        <dbReference type="ARBA" id="ARBA00006795"/>
    </source>
</evidence>
<organism evidence="4 5">
    <name type="scientific">Acrobeloides nanus</name>
    <dbReference type="NCBI Taxonomy" id="290746"/>
    <lineage>
        <taxon>Eukaryota</taxon>
        <taxon>Metazoa</taxon>
        <taxon>Ecdysozoa</taxon>
        <taxon>Nematoda</taxon>
        <taxon>Chromadorea</taxon>
        <taxon>Rhabditida</taxon>
        <taxon>Tylenchina</taxon>
        <taxon>Cephalobomorpha</taxon>
        <taxon>Cephaloboidea</taxon>
        <taxon>Cephalobidae</taxon>
        <taxon>Acrobeloides</taxon>
    </lineage>
</organism>
<dbReference type="GO" id="GO:0071014">
    <property type="term" value="C:post-mRNA release spliceosomal complex"/>
    <property type="evidence" value="ECO:0007669"/>
    <property type="project" value="TreeGrafter"/>
</dbReference>
<dbReference type="Proteomes" id="UP000887540">
    <property type="component" value="Unplaced"/>
</dbReference>
<dbReference type="GO" id="GO:0000398">
    <property type="term" value="P:mRNA splicing, via spliceosome"/>
    <property type="evidence" value="ECO:0007669"/>
    <property type="project" value="TreeGrafter"/>
</dbReference>
<feature type="region of interest" description="Disordered" evidence="2">
    <location>
        <begin position="181"/>
        <end position="203"/>
    </location>
</feature>
<feature type="compositionally biased region" description="Basic and acidic residues" evidence="2">
    <location>
        <begin position="190"/>
        <end position="203"/>
    </location>
</feature>
<evidence type="ECO:0000259" key="3">
    <source>
        <dbReference type="Pfam" id="PF04677"/>
    </source>
</evidence>
<proteinExistence type="inferred from homology"/>
<accession>A0A914DTR4</accession>